<organism evidence="2 3">
    <name type="scientific">Streptomyces solicathayae</name>
    <dbReference type="NCBI Taxonomy" id="3081768"/>
    <lineage>
        <taxon>Bacteria</taxon>
        <taxon>Bacillati</taxon>
        <taxon>Actinomycetota</taxon>
        <taxon>Actinomycetes</taxon>
        <taxon>Kitasatosporales</taxon>
        <taxon>Streptomycetaceae</taxon>
        <taxon>Streptomyces</taxon>
    </lineage>
</organism>
<evidence type="ECO:0008006" key="4">
    <source>
        <dbReference type="Google" id="ProtNLM"/>
    </source>
</evidence>
<dbReference type="RefSeq" id="WP_318108088.1">
    <property type="nucleotide sequence ID" value="NZ_CP137573.1"/>
</dbReference>
<gene>
    <name evidence="2" type="ORF">R2D22_30660</name>
</gene>
<feature type="signal peptide" evidence="1">
    <location>
        <begin position="1"/>
        <end position="27"/>
    </location>
</feature>
<proteinExistence type="predicted"/>
<evidence type="ECO:0000256" key="1">
    <source>
        <dbReference type="SAM" id="SignalP"/>
    </source>
</evidence>
<protein>
    <recommendedName>
        <fullName evidence="4">Spore-associated protein A</fullName>
    </recommendedName>
</protein>
<feature type="chain" id="PRO_5046173826" description="Spore-associated protein A" evidence="1">
    <location>
        <begin position="28"/>
        <end position="148"/>
    </location>
</feature>
<dbReference type="EMBL" id="CP137573">
    <property type="protein sequence ID" value="WOX25502.1"/>
    <property type="molecule type" value="Genomic_DNA"/>
</dbReference>
<sequence>MRKITKALFTVGTAIGLTLGMATAASAASNPVSVCGSGYYVQESHNLGWYLPTDEPQAKVYLLYNSSTGYNCVVTVVTGGQVSNPINAGLRVEGGSWVTDPGQYNSYAGPIRLKANGKCVQYMGSTRYWTGSGVPYTDTYTSPLGHCG</sequence>
<dbReference type="Proteomes" id="UP001301731">
    <property type="component" value="Chromosome"/>
</dbReference>
<evidence type="ECO:0000313" key="3">
    <source>
        <dbReference type="Proteomes" id="UP001301731"/>
    </source>
</evidence>
<keyword evidence="3" id="KW-1185">Reference proteome</keyword>
<keyword evidence="1" id="KW-0732">Signal</keyword>
<evidence type="ECO:0000313" key="2">
    <source>
        <dbReference type="EMBL" id="WOX25502.1"/>
    </source>
</evidence>
<accession>A0ABZ0M1N0</accession>
<name>A0ABZ0M1N0_9ACTN</name>
<reference evidence="2 3" key="1">
    <citation type="submission" date="2023-10" db="EMBL/GenBank/DDBJ databases">
        <title>The genome sequence of Streptomyces sp. HUAS YS2.</title>
        <authorList>
            <person name="Mo P."/>
        </authorList>
    </citation>
    <scope>NUCLEOTIDE SEQUENCE [LARGE SCALE GENOMIC DNA]</scope>
    <source>
        <strain evidence="2 3">HUAS YS2</strain>
    </source>
</reference>